<dbReference type="AlphaFoldDB" id="A0ABD3DMC2"/>
<name>A0ABD3DMC2_9LAMI</name>
<sequence length="292" mass="33548">MWKEEEGKEVIEKKQDHRMDPGDFKVDGFFKVDVGNIVDIAKAVEEIRSSYKSNCDGLPVTSSLEKSSFMVDFNVNDSYNFLLKLAGLTFTKCGISQSVVYEFHKTVKNSTPLQFSKSYRDMPMAHLNPDPAPATSKEKGPFDDKKSWSLTLLTVVSVLIESIRFKEVLNHVRESFDRPCNFGEYYVASINTWAASSQFYFFATKYENALFSDFTKHHILDIRHRLGMLTRSAFDKSCTEMPVGKKQLLDFVYRKCRYFLHFRYTKSNSCFFPTGISVHDLSNADLVSIPSR</sequence>
<evidence type="ECO:0000313" key="2">
    <source>
        <dbReference type="Proteomes" id="UP001632038"/>
    </source>
</evidence>
<proteinExistence type="predicted"/>
<accession>A0ABD3DMC2</accession>
<comment type="caution">
    <text evidence="1">The sequence shown here is derived from an EMBL/GenBank/DDBJ whole genome shotgun (WGS) entry which is preliminary data.</text>
</comment>
<dbReference type="Proteomes" id="UP001632038">
    <property type="component" value="Unassembled WGS sequence"/>
</dbReference>
<reference evidence="2" key="1">
    <citation type="journal article" date="2024" name="IScience">
        <title>Strigolactones Initiate the Formation of Haustorium-like Structures in Castilleja.</title>
        <authorList>
            <person name="Buerger M."/>
            <person name="Peterson D."/>
            <person name="Chory J."/>
        </authorList>
    </citation>
    <scope>NUCLEOTIDE SEQUENCE [LARGE SCALE GENOMIC DNA]</scope>
</reference>
<dbReference type="InterPro" id="IPR036041">
    <property type="entry name" value="Ribosome-inact_prot_sf"/>
</dbReference>
<keyword evidence="2" id="KW-1185">Reference proteome</keyword>
<organism evidence="1 2">
    <name type="scientific">Castilleja foliolosa</name>
    <dbReference type="NCBI Taxonomy" id="1961234"/>
    <lineage>
        <taxon>Eukaryota</taxon>
        <taxon>Viridiplantae</taxon>
        <taxon>Streptophyta</taxon>
        <taxon>Embryophyta</taxon>
        <taxon>Tracheophyta</taxon>
        <taxon>Spermatophyta</taxon>
        <taxon>Magnoliopsida</taxon>
        <taxon>eudicotyledons</taxon>
        <taxon>Gunneridae</taxon>
        <taxon>Pentapetalae</taxon>
        <taxon>asterids</taxon>
        <taxon>lamiids</taxon>
        <taxon>Lamiales</taxon>
        <taxon>Orobanchaceae</taxon>
        <taxon>Pedicularideae</taxon>
        <taxon>Castillejinae</taxon>
        <taxon>Castilleja</taxon>
    </lineage>
</organism>
<evidence type="ECO:0000313" key="1">
    <source>
        <dbReference type="EMBL" id="KAL3642041.1"/>
    </source>
</evidence>
<dbReference type="SUPFAM" id="SSF56371">
    <property type="entry name" value="Ribosome inactivating proteins (RIP)"/>
    <property type="match status" value="1"/>
</dbReference>
<gene>
    <name evidence="1" type="ORF">CASFOL_012856</name>
</gene>
<protein>
    <submittedName>
        <fullName evidence="1">Uncharacterized protein</fullName>
    </submittedName>
</protein>
<dbReference type="EMBL" id="JAVIJP010000016">
    <property type="protein sequence ID" value="KAL3642041.1"/>
    <property type="molecule type" value="Genomic_DNA"/>
</dbReference>